<accession>A0A8H3PFQ7</accession>
<organism evidence="1 2">
    <name type="scientific">Imshaugia aleurites</name>
    <dbReference type="NCBI Taxonomy" id="172621"/>
    <lineage>
        <taxon>Eukaryota</taxon>
        <taxon>Fungi</taxon>
        <taxon>Dikarya</taxon>
        <taxon>Ascomycota</taxon>
        <taxon>Pezizomycotina</taxon>
        <taxon>Lecanoromycetes</taxon>
        <taxon>OSLEUM clade</taxon>
        <taxon>Lecanoromycetidae</taxon>
        <taxon>Lecanorales</taxon>
        <taxon>Lecanorineae</taxon>
        <taxon>Parmeliaceae</taxon>
        <taxon>Imshaugia</taxon>
    </lineage>
</organism>
<comment type="caution">
    <text evidence="1">The sequence shown here is derived from an EMBL/GenBank/DDBJ whole genome shotgun (WGS) entry which is preliminary data.</text>
</comment>
<reference evidence="1" key="1">
    <citation type="submission" date="2021-03" db="EMBL/GenBank/DDBJ databases">
        <authorList>
            <person name="Tagirdzhanova G."/>
        </authorList>
    </citation>
    <scope>NUCLEOTIDE SEQUENCE</scope>
</reference>
<keyword evidence="2" id="KW-1185">Reference proteome</keyword>
<dbReference type="EMBL" id="CAJPDT010000118">
    <property type="protein sequence ID" value="CAF9939395.1"/>
    <property type="molecule type" value="Genomic_DNA"/>
</dbReference>
<name>A0A8H3PFQ7_9LECA</name>
<evidence type="ECO:0000313" key="1">
    <source>
        <dbReference type="EMBL" id="CAF9939395.1"/>
    </source>
</evidence>
<gene>
    <name evidence="1" type="ORF">IMSHALPRED_001324</name>
</gene>
<dbReference type="OrthoDB" id="10382191at2759"/>
<sequence length="192" mass="20561">MAHSNWTGAIDPIGCNEAYQSIREQVSQNLQTSYTFFSQQAFPQRDHRPPHGWPLPQGSVSGATLPPLIKLAPDLSRDVSVSEAPTGTCAITIRMARDFGPTSLPITDHTYFPATGSLPFQADTWQSILATLDSLYTACVLGGDAGWATAGRNIVVAYWGRDSVMNGDYGIRVGVVGVDDSSVVTRGIGFNA</sequence>
<dbReference type="Proteomes" id="UP000664534">
    <property type="component" value="Unassembled WGS sequence"/>
</dbReference>
<protein>
    <submittedName>
        <fullName evidence="1">Uncharacterized protein</fullName>
    </submittedName>
</protein>
<dbReference type="AlphaFoldDB" id="A0A8H3PFQ7"/>
<evidence type="ECO:0000313" key="2">
    <source>
        <dbReference type="Proteomes" id="UP000664534"/>
    </source>
</evidence>
<proteinExistence type="predicted"/>